<keyword evidence="3" id="KW-1185">Reference proteome</keyword>
<protein>
    <submittedName>
        <fullName evidence="2">Uncharacterized protein</fullName>
    </submittedName>
</protein>
<reference evidence="2" key="2">
    <citation type="submission" date="2021-12" db="EMBL/GenBank/DDBJ databases">
        <title>Resequencing data analysis of finger millet.</title>
        <authorList>
            <person name="Hatakeyama M."/>
            <person name="Aluri S."/>
            <person name="Balachadran M.T."/>
            <person name="Sivarajan S.R."/>
            <person name="Poveda L."/>
            <person name="Shimizu-Inatsugi R."/>
            <person name="Schlapbach R."/>
            <person name="Sreeman S.M."/>
            <person name="Shimizu K.K."/>
        </authorList>
    </citation>
    <scope>NUCLEOTIDE SEQUENCE</scope>
</reference>
<name>A0AAV5EBI4_ELECO</name>
<accession>A0AAV5EBI4</accession>
<dbReference type="AlphaFoldDB" id="A0AAV5EBI4"/>
<comment type="caution">
    <text evidence="2">The sequence shown here is derived from an EMBL/GenBank/DDBJ whole genome shotgun (WGS) entry which is preliminary data.</text>
</comment>
<evidence type="ECO:0000256" key="1">
    <source>
        <dbReference type="SAM" id="MobiDB-lite"/>
    </source>
</evidence>
<evidence type="ECO:0000313" key="2">
    <source>
        <dbReference type="EMBL" id="GJN19830.1"/>
    </source>
</evidence>
<proteinExistence type="predicted"/>
<evidence type="ECO:0000313" key="3">
    <source>
        <dbReference type="Proteomes" id="UP001054889"/>
    </source>
</evidence>
<feature type="compositionally biased region" description="Basic and acidic residues" evidence="1">
    <location>
        <begin position="67"/>
        <end position="78"/>
    </location>
</feature>
<dbReference type="Proteomes" id="UP001054889">
    <property type="component" value="Unassembled WGS sequence"/>
</dbReference>
<feature type="region of interest" description="Disordered" evidence="1">
    <location>
        <begin position="67"/>
        <end position="86"/>
    </location>
</feature>
<sequence length="105" mass="11652">MRRAPPCRVIACTTRRLLNPGEPQPARARAVATGFSLGVRTAAAASGGPISAMKKPLDEKDLERKMKEQKAKEKEEKKLKAKQMKTGIPIHDEREWAGYLLDNVI</sequence>
<gene>
    <name evidence="2" type="primary">gb07140</name>
    <name evidence="2" type="ORF">PR202_gb07140</name>
</gene>
<reference evidence="2" key="1">
    <citation type="journal article" date="2018" name="DNA Res.">
        <title>Multiple hybrid de novo genome assembly of finger millet, an orphan allotetraploid crop.</title>
        <authorList>
            <person name="Hatakeyama M."/>
            <person name="Aluri S."/>
            <person name="Balachadran M.T."/>
            <person name="Sivarajan S.R."/>
            <person name="Patrignani A."/>
            <person name="Gruter S."/>
            <person name="Poveda L."/>
            <person name="Shimizu-Inatsugi R."/>
            <person name="Baeten J."/>
            <person name="Francoijs K.J."/>
            <person name="Nataraja K.N."/>
            <person name="Reddy Y.A.N."/>
            <person name="Phadnis S."/>
            <person name="Ravikumar R.L."/>
            <person name="Schlapbach R."/>
            <person name="Sreeman S.M."/>
            <person name="Shimizu K.K."/>
        </authorList>
    </citation>
    <scope>NUCLEOTIDE SEQUENCE</scope>
</reference>
<dbReference type="EMBL" id="BQKI01000074">
    <property type="protein sequence ID" value="GJN19830.1"/>
    <property type="molecule type" value="Genomic_DNA"/>
</dbReference>
<organism evidence="2 3">
    <name type="scientific">Eleusine coracana subsp. coracana</name>
    <dbReference type="NCBI Taxonomy" id="191504"/>
    <lineage>
        <taxon>Eukaryota</taxon>
        <taxon>Viridiplantae</taxon>
        <taxon>Streptophyta</taxon>
        <taxon>Embryophyta</taxon>
        <taxon>Tracheophyta</taxon>
        <taxon>Spermatophyta</taxon>
        <taxon>Magnoliopsida</taxon>
        <taxon>Liliopsida</taxon>
        <taxon>Poales</taxon>
        <taxon>Poaceae</taxon>
        <taxon>PACMAD clade</taxon>
        <taxon>Chloridoideae</taxon>
        <taxon>Cynodonteae</taxon>
        <taxon>Eleusininae</taxon>
        <taxon>Eleusine</taxon>
    </lineage>
</organism>